<protein>
    <submittedName>
        <fullName evidence="1">Uncharacterized protein</fullName>
    </submittedName>
</protein>
<keyword evidence="2" id="KW-1185">Reference proteome</keyword>
<dbReference type="EMBL" id="CYGY02000023">
    <property type="protein sequence ID" value="SIT39481.1"/>
    <property type="molecule type" value="Genomic_DNA"/>
</dbReference>
<gene>
    <name evidence="1" type="ORF">BN2476_230030</name>
</gene>
<proteinExistence type="predicted"/>
<sequence length="141" mass="14814">MSGAPSFSLGTTSLQTDVAVYLGDCSADTLFVVCDGISSESRGSTWERALLALAHPTPPGPYPVAAQFTIFVHETSGYATTDPHAVVTFRIDVRCEGKFAVATVKTGQSVEQLPPSPYVIGDDVVTASRRVLEAALARPGL</sequence>
<dbReference type="Proteomes" id="UP000195569">
    <property type="component" value="Unassembled WGS sequence"/>
</dbReference>
<evidence type="ECO:0000313" key="2">
    <source>
        <dbReference type="Proteomes" id="UP000195569"/>
    </source>
</evidence>
<accession>A0A1N7RWK8</accession>
<reference evidence="1" key="1">
    <citation type="submission" date="2016-12" db="EMBL/GenBank/DDBJ databases">
        <authorList>
            <person name="Moulin L."/>
        </authorList>
    </citation>
    <scope>NUCLEOTIDE SEQUENCE [LARGE SCALE GENOMIC DNA]</scope>
    <source>
        <strain evidence="1">STM 7183</strain>
    </source>
</reference>
<comment type="caution">
    <text evidence="1">The sequence shown here is derived from an EMBL/GenBank/DDBJ whole genome shotgun (WGS) entry which is preliminary data.</text>
</comment>
<dbReference type="AlphaFoldDB" id="A0A1N7RWK8"/>
<evidence type="ECO:0000313" key="1">
    <source>
        <dbReference type="EMBL" id="SIT39481.1"/>
    </source>
</evidence>
<name>A0A1N7RWK8_9BURK</name>
<organism evidence="1 2">
    <name type="scientific">Paraburkholderia piptadeniae</name>
    <dbReference type="NCBI Taxonomy" id="1701573"/>
    <lineage>
        <taxon>Bacteria</taxon>
        <taxon>Pseudomonadati</taxon>
        <taxon>Pseudomonadota</taxon>
        <taxon>Betaproteobacteria</taxon>
        <taxon>Burkholderiales</taxon>
        <taxon>Burkholderiaceae</taxon>
        <taxon>Paraburkholderia</taxon>
    </lineage>
</organism>